<evidence type="ECO:0000256" key="4">
    <source>
        <dbReference type="SAM" id="MobiDB-lite"/>
    </source>
</evidence>
<comment type="similarity">
    <text evidence="1">Belongs to the SMC family. SbcC subfamily.</text>
</comment>
<name>D9WFQ2_9ACTN</name>
<dbReference type="Pfam" id="PF13476">
    <property type="entry name" value="AAA_23"/>
    <property type="match status" value="1"/>
</dbReference>
<dbReference type="SUPFAM" id="SSF52540">
    <property type="entry name" value="P-loop containing nucleoside triphosphate hydrolases"/>
    <property type="match status" value="1"/>
</dbReference>
<dbReference type="InterPro" id="IPR038729">
    <property type="entry name" value="Rad50/SbcC_AAA"/>
</dbReference>
<dbReference type="InterPro" id="IPR027417">
    <property type="entry name" value="P-loop_NTPase"/>
</dbReference>
<evidence type="ECO:0000313" key="7">
    <source>
        <dbReference type="Proteomes" id="UP000003963"/>
    </source>
</evidence>
<keyword evidence="7" id="KW-1185">Reference proteome</keyword>
<organism evidence="6 7">
    <name type="scientific">Streptomyces himastatinicus ATCC 53653</name>
    <dbReference type="NCBI Taxonomy" id="457427"/>
    <lineage>
        <taxon>Bacteria</taxon>
        <taxon>Bacillati</taxon>
        <taxon>Actinomycetota</taxon>
        <taxon>Actinomycetes</taxon>
        <taxon>Kitasatosporales</taxon>
        <taxon>Streptomycetaceae</taxon>
        <taxon>Streptomyces</taxon>
        <taxon>Streptomyces violaceusniger group</taxon>
    </lineage>
</organism>
<dbReference type="RefSeq" id="WP_009712960.1">
    <property type="nucleotide sequence ID" value="NZ_GG657754.1"/>
</dbReference>
<dbReference type="OrthoDB" id="9795626at2"/>
<comment type="subunit">
    <text evidence="2">Heterodimer of SbcC and SbcD.</text>
</comment>
<dbReference type="PANTHER" id="PTHR32114">
    <property type="entry name" value="ABC TRANSPORTER ABCH.3"/>
    <property type="match status" value="1"/>
</dbReference>
<dbReference type="GO" id="GO:0006302">
    <property type="term" value="P:double-strand break repair"/>
    <property type="evidence" value="ECO:0007669"/>
    <property type="project" value="InterPro"/>
</dbReference>
<sequence>MRLHRLTVTAFGPFGATQHVDFDELSAAGLFLLHGPTGAGKTSVLDAVCYGLYGQVPGARQGSGLSLRSDHADPLTPTEVVLELTVGERRLEITRRPEQPRPKKRGTGVTKEKAQSLLRVYDSDSRTWKALSRSHQEIGAEIEQLLGMSRDQFCQVVLLPQGDFARFLRADEPARAKLLGKLFDTSRFAAVEERLAELRRAAEKRVIGGDERLLALAHRMAQAAGRSAELDAHPLPEAAAGEPGLADGVLEWAALARAGARERRDIAASALRGAEAVHEAARRAADAESERAALQRRHAEARRRADDLELRRAERDRLHTLLDRARSADAVAPALDLRTTVAHAHTGRHRERTARTHLTTDPTLEAWPTSRLRAGPPTRSARRRVRCRPHAAPGRWPRPGPSGWRRRSGGCGGSWGRWRRLGGARTGPGPC</sequence>
<dbReference type="HOGENOM" id="CLU_026482_0_0_11"/>
<feature type="region of interest" description="Disordered" evidence="4">
    <location>
        <begin position="282"/>
        <end position="305"/>
    </location>
</feature>
<protein>
    <recommendedName>
        <fullName evidence="3">Nuclease SbcCD subunit C</fullName>
    </recommendedName>
</protein>
<evidence type="ECO:0000256" key="3">
    <source>
        <dbReference type="ARBA" id="ARBA00013368"/>
    </source>
</evidence>
<dbReference type="AlphaFoldDB" id="D9WFQ2"/>
<feature type="compositionally biased region" description="Low complexity" evidence="4">
    <location>
        <begin position="390"/>
        <end position="403"/>
    </location>
</feature>
<dbReference type="GO" id="GO:0016887">
    <property type="term" value="F:ATP hydrolysis activity"/>
    <property type="evidence" value="ECO:0007669"/>
    <property type="project" value="InterPro"/>
</dbReference>
<feature type="compositionally biased region" description="Basic residues" evidence="4">
    <location>
        <begin position="380"/>
        <end position="389"/>
    </location>
</feature>
<feature type="compositionally biased region" description="Basic and acidic residues" evidence="4">
    <location>
        <begin position="91"/>
        <end position="101"/>
    </location>
</feature>
<evidence type="ECO:0000259" key="5">
    <source>
        <dbReference type="Pfam" id="PF13476"/>
    </source>
</evidence>
<gene>
    <name evidence="6" type="ORF">SSOG_00850</name>
</gene>
<evidence type="ECO:0000256" key="2">
    <source>
        <dbReference type="ARBA" id="ARBA00011322"/>
    </source>
</evidence>
<feature type="region of interest" description="Disordered" evidence="4">
    <location>
        <begin position="368"/>
        <end position="412"/>
    </location>
</feature>
<feature type="region of interest" description="Disordered" evidence="4">
    <location>
        <begin position="91"/>
        <end position="112"/>
    </location>
</feature>
<dbReference type="Proteomes" id="UP000003963">
    <property type="component" value="Unassembled WGS sequence"/>
</dbReference>
<reference evidence="6 7" key="1">
    <citation type="submission" date="2009-02" db="EMBL/GenBank/DDBJ databases">
        <title>Annotation of Streptomyces hygroscopicus strain ATCC 53653.</title>
        <authorList>
            <consortium name="The Broad Institute Genome Sequencing Platform"/>
            <consortium name="Broad Institute Microbial Sequencing Center"/>
            <person name="Fischbach M."/>
            <person name="Godfrey P."/>
            <person name="Ward D."/>
            <person name="Young S."/>
            <person name="Zeng Q."/>
            <person name="Koehrsen M."/>
            <person name="Alvarado L."/>
            <person name="Berlin A.M."/>
            <person name="Bochicchio J."/>
            <person name="Borenstein D."/>
            <person name="Chapman S.B."/>
            <person name="Chen Z."/>
            <person name="Engels R."/>
            <person name="Freedman E."/>
            <person name="Gellesch M."/>
            <person name="Goldberg J."/>
            <person name="Griggs A."/>
            <person name="Gujja S."/>
            <person name="Heilman E.R."/>
            <person name="Heiman D.I."/>
            <person name="Hepburn T.A."/>
            <person name="Howarth C."/>
            <person name="Jen D."/>
            <person name="Larson L."/>
            <person name="Lewis B."/>
            <person name="Mehta T."/>
            <person name="Park D."/>
            <person name="Pearson M."/>
            <person name="Richards J."/>
            <person name="Roberts A."/>
            <person name="Saif S."/>
            <person name="Shea T.D."/>
            <person name="Shenoy N."/>
            <person name="Sisk P."/>
            <person name="Stolte C."/>
            <person name="Sykes S.N."/>
            <person name="Thomson T."/>
            <person name="Walk T."/>
            <person name="White J."/>
            <person name="Yandava C."/>
            <person name="Straight P."/>
            <person name="Clardy J."/>
            <person name="Hung D."/>
            <person name="Kolter R."/>
            <person name="Mekalanos J."/>
            <person name="Walker S."/>
            <person name="Walsh C.T."/>
            <person name="Wieland-Brown L.C."/>
            <person name="Haas B."/>
            <person name="Nusbaum C."/>
            <person name="Birren B."/>
        </authorList>
    </citation>
    <scope>NUCLEOTIDE SEQUENCE [LARGE SCALE GENOMIC DNA]</scope>
    <source>
        <strain evidence="6 7">ATCC 53653</strain>
    </source>
</reference>
<proteinExistence type="inferred from homology"/>
<dbReference type="PANTHER" id="PTHR32114:SF2">
    <property type="entry name" value="ABC TRANSPORTER ABCH.3"/>
    <property type="match status" value="1"/>
</dbReference>
<feature type="compositionally biased region" description="Basic and acidic residues" evidence="4">
    <location>
        <begin position="282"/>
        <end position="293"/>
    </location>
</feature>
<dbReference type="Gene3D" id="3.40.50.300">
    <property type="entry name" value="P-loop containing nucleotide triphosphate hydrolases"/>
    <property type="match status" value="1"/>
</dbReference>
<dbReference type="STRING" id="457427.SSOG_00850"/>
<evidence type="ECO:0000256" key="1">
    <source>
        <dbReference type="ARBA" id="ARBA00006930"/>
    </source>
</evidence>
<accession>D9WFQ2</accession>
<evidence type="ECO:0000313" key="6">
    <source>
        <dbReference type="EMBL" id="EFL21138.1"/>
    </source>
</evidence>
<feature type="domain" description="Rad50/SbcC-type AAA" evidence="5">
    <location>
        <begin position="5"/>
        <end position="198"/>
    </location>
</feature>
<dbReference type="EMBL" id="GG657754">
    <property type="protein sequence ID" value="EFL21138.1"/>
    <property type="molecule type" value="Genomic_DNA"/>
</dbReference>